<name>A0ABR6GCP7_9HYPH</name>
<evidence type="ECO:0000313" key="2">
    <source>
        <dbReference type="Proteomes" id="UP000542811"/>
    </source>
</evidence>
<dbReference type="Proteomes" id="UP000542811">
    <property type="component" value="Unassembled WGS sequence"/>
</dbReference>
<organism evidence="1 2">
    <name type="scientific">Rhizobium laguerreae</name>
    <dbReference type="NCBI Taxonomy" id="1076926"/>
    <lineage>
        <taxon>Bacteria</taxon>
        <taxon>Pseudomonadati</taxon>
        <taxon>Pseudomonadota</taxon>
        <taxon>Alphaproteobacteria</taxon>
        <taxon>Hyphomicrobiales</taxon>
        <taxon>Rhizobiaceae</taxon>
        <taxon>Rhizobium/Agrobacterium group</taxon>
        <taxon>Rhizobium</taxon>
    </lineage>
</organism>
<keyword evidence="2" id="KW-1185">Reference proteome</keyword>
<proteinExistence type="predicted"/>
<gene>
    <name evidence="1" type="ORF">FHS25_004150</name>
</gene>
<evidence type="ECO:0000313" key="1">
    <source>
        <dbReference type="EMBL" id="MBB3163670.1"/>
    </source>
</evidence>
<dbReference type="EMBL" id="JACHXX010000005">
    <property type="protein sequence ID" value="MBB3163670.1"/>
    <property type="molecule type" value="Genomic_DNA"/>
</dbReference>
<sequence length="119" mass="12776">MAEDEFALDILLKLQHPLTDIALRHPCGQKLIGKPAAFGLPEFYRICAVPPAEFASAALDIGSSDSSGKGNNLAFIGAGRPAGHFSSHRTQVPLILFVVYGTMVNAFYCCGKKINQVEI</sequence>
<reference evidence="1 2" key="1">
    <citation type="submission" date="2020-08" db="EMBL/GenBank/DDBJ databases">
        <title>Genomic Encyclopedia of Type Strains, Phase III (KMG-III): the genomes of soil and plant-associated and newly described type strains.</title>
        <authorList>
            <person name="Whitman W."/>
        </authorList>
    </citation>
    <scope>NUCLEOTIDE SEQUENCE [LARGE SCALE GENOMIC DNA]</scope>
    <source>
        <strain evidence="1 2">CECT 8280</strain>
    </source>
</reference>
<accession>A0ABR6GCP7</accession>
<comment type="caution">
    <text evidence="1">The sequence shown here is derived from an EMBL/GenBank/DDBJ whole genome shotgun (WGS) entry which is preliminary data.</text>
</comment>
<protein>
    <submittedName>
        <fullName evidence="1">Uncharacterized protein</fullName>
    </submittedName>
</protein>